<sequence length="192" mass="21395">MSSSAPELPFPDDLLTFPRSDYSYAQYKKPRYRNADVTDVLLARAAQRSSRVFQDVQLGADVHLIEGRISAFAVLDKVIQFPRPMVDREKGIKFVRGRRVKARLPAIDETSIFDDTLPDQLCVPLAKLHLTDIPSEQTDASADFLPKGDTHSCMHEHAVHDGPDKSINLRAGRVNRGRVVRAAGLETESGDE</sequence>
<dbReference type="RefSeq" id="XP_014182470.1">
    <property type="nucleotide sequence ID" value="XM_014326995.1"/>
</dbReference>
<dbReference type="Proteomes" id="UP000002748">
    <property type="component" value="Unassembled WGS sequence"/>
</dbReference>
<evidence type="ECO:0000313" key="2">
    <source>
        <dbReference type="Proteomes" id="UP000002748"/>
    </source>
</evidence>
<evidence type="ECO:0000313" key="1">
    <source>
        <dbReference type="EMBL" id="EJT51285.1"/>
    </source>
</evidence>
<proteinExistence type="predicted"/>
<reference evidence="1 2" key="1">
    <citation type="journal article" date="2012" name="Eukaryot. Cell">
        <title>Draft genome sequence of CBS 2479, the standard type strain of Trichosporon asahii.</title>
        <authorList>
            <person name="Yang R.Y."/>
            <person name="Li H.T."/>
            <person name="Zhu H."/>
            <person name="Zhou G.P."/>
            <person name="Wang M."/>
            <person name="Wang L."/>
        </authorList>
    </citation>
    <scope>NUCLEOTIDE SEQUENCE [LARGE SCALE GENOMIC DNA]</scope>
    <source>
        <strain evidence="2">ATCC 90039 / CBS 2479 / JCM 2466 / KCTC 7840 / NCYC 2677 / UAMH 7654</strain>
    </source>
</reference>
<accession>J4UI17</accession>
<protein>
    <submittedName>
        <fullName evidence="1">Uncharacterized protein</fullName>
    </submittedName>
</protein>
<comment type="caution">
    <text evidence="1">The sequence shown here is derived from an EMBL/GenBank/DDBJ whole genome shotgun (WGS) entry which is preliminary data.</text>
</comment>
<dbReference type="GeneID" id="25990978"/>
<dbReference type="AlphaFoldDB" id="J4UI17"/>
<gene>
    <name evidence="1" type="ORF">A1Q1_07466</name>
</gene>
<dbReference type="KEGG" id="tasa:A1Q1_07466"/>
<name>J4UI17_TRIAS</name>
<dbReference type="EMBL" id="ALBS01000059">
    <property type="protein sequence ID" value="EJT51285.1"/>
    <property type="molecule type" value="Genomic_DNA"/>
</dbReference>
<dbReference type="HOGENOM" id="CLU_1416101_0_0_1"/>
<dbReference type="VEuPathDB" id="FungiDB:A1Q1_07466"/>
<organism evidence="1 2">
    <name type="scientific">Trichosporon asahii var. asahii (strain ATCC 90039 / CBS 2479 / JCM 2466 / KCTC 7840 / NBRC 103889/ NCYC 2677 / UAMH 7654)</name>
    <name type="common">Yeast</name>
    <dbReference type="NCBI Taxonomy" id="1186058"/>
    <lineage>
        <taxon>Eukaryota</taxon>
        <taxon>Fungi</taxon>
        <taxon>Dikarya</taxon>
        <taxon>Basidiomycota</taxon>
        <taxon>Agaricomycotina</taxon>
        <taxon>Tremellomycetes</taxon>
        <taxon>Trichosporonales</taxon>
        <taxon>Trichosporonaceae</taxon>
        <taxon>Trichosporon</taxon>
    </lineage>
</organism>